<evidence type="ECO:0000313" key="6">
    <source>
        <dbReference type="Proteomes" id="UP001373714"/>
    </source>
</evidence>
<accession>A0AAV9TYI0</accession>
<sequence length="1436" mass="158586">MDPTSSAFHNPECNIGVQAASITNTGVINVNTANKGTKTVRLKLTPKDVLSILRKALAEKDEKDRNPDRVPGTCEWFTTHKAFKDWEASPLSKILWVSADPGSGKSVLAKYLVDYVLKGPRTICYFFFKNDFEGQDRAITALSCILFQLFDEKRKSLSKEIIERFEIAGEGFSSSFKELWSALITATKINDTNTGEIVCVLDALDECNNDDRSLLIGKLGEFCKSENKSNLKFLITSRPISKIRNEFYESQPSQLSLIHLSGETEAEVEKISHEIGIFIKAKVKSIKKKFSLTDEMANIMLKRLTVVPNRTYLWVHLTLNLVENSLGREININKDVIVDIISSLPATVDEAYERILSTNIDIEKTRLLLKILVAAARPLRLREISLVMQLAVEDLCSYQGLDINSEQSKGVEQRISNYLRNLCGLFVVVVQSTVYFIHQTAKEFLVADERGEAHEPVIQGLQWRNSLRVSDCQKVLFRACFRHLFFAEFESDPLPADGVSQYTEKYVLLNYSANHWTTHLRNAQMKLQGEDVQKALSLCDTNLNRCLTWFRVYWTSTGSKFPEGITPLILASYCGLGEVVRIQLGSWPADKIGINATDGTYRRSALSWAAERGYDGIVSDILEIPIWRMIPSCLVAYLPSIFRREAEVNAQDRYMRTPLTYAVWGGHIPIIKALVGAGAQVDLQDDIKGTPLSYAVCSGRGDVIKLLKRDGQVSINSDVAVELLFSAVGQGRDDVIEYLLETAGVNPNQTGRDGMTALSKSAGEGNYETCKVLIRHGAAVEAKDTKGKTAIMHSVLSGSIRTVRLFLKSGANVEENFPSGETLLESAWNKGYDEVIWALIQAGANVESGFHGGQTPLVRAVKRGSAELAEALVRRGANVEAKDEYGETPLINAVRKGNISIIQLLLKNGANANAATNKSQTPLINAVRGGNISIIRLLLKNGANANAATNEGQTPLIDAVQGGNISIIRLLLKNGANANAATNEGQTPLIDAVRGGNIGIVRLLLKNGANANVATNEGQTPLMDAVRGIKIGIVQLLLENGANTNTTTSDGWTPLMDAIEGTKISIVRMLLANGANVNAMDSEGWTPLLNAAKKGNTLTVRLLLTNGANTRAIDTKGYTPLIYAARQQNAAVIRLLLDSGADVNAADAQNNTALHYTVNYDAKSDTAPQYTMSYYAKKYGSWESISRQLLDSGASTEATNNMHQTPLFRTFDCKCLLLLMDRGADIDKTDFTGCTPLFYQLDLWQDHEWERRIKALVDRGADIKTRLIDGKQRSLLYEAICLNLPDLVQVLLDRGADIEERKPLGLTPLFYAILKAKPEYDSGLGIVKQLLERGAKRVVEDVCVEGQTVKLLDPFVKAVQERSQNQNMVQEFDSEFLSYNAQSCHGLPETGIIMGLDTCDNIEVRAHPDGRWVASRLDIFTNNNNINTIWFEDLYM</sequence>
<feature type="repeat" description="ANK" evidence="3">
    <location>
        <begin position="951"/>
        <end position="983"/>
    </location>
</feature>
<feature type="repeat" description="ANK" evidence="3">
    <location>
        <begin position="786"/>
        <end position="814"/>
    </location>
</feature>
<organism evidence="5 6">
    <name type="scientific">Orbilia blumenaviensis</name>
    <dbReference type="NCBI Taxonomy" id="1796055"/>
    <lineage>
        <taxon>Eukaryota</taxon>
        <taxon>Fungi</taxon>
        <taxon>Dikarya</taxon>
        <taxon>Ascomycota</taxon>
        <taxon>Pezizomycotina</taxon>
        <taxon>Orbiliomycetes</taxon>
        <taxon>Orbiliales</taxon>
        <taxon>Orbiliaceae</taxon>
        <taxon>Orbilia</taxon>
    </lineage>
</organism>
<feature type="repeat" description="ANK" evidence="3">
    <location>
        <begin position="852"/>
        <end position="884"/>
    </location>
</feature>
<gene>
    <name evidence="5" type="ORF">TWF730_004362</name>
</gene>
<dbReference type="EMBL" id="JAVHNS010000018">
    <property type="protein sequence ID" value="KAK6331274.1"/>
    <property type="molecule type" value="Genomic_DNA"/>
</dbReference>
<dbReference type="Gene3D" id="1.25.40.20">
    <property type="entry name" value="Ankyrin repeat-containing domain"/>
    <property type="match status" value="7"/>
</dbReference>
<feature type="repeat" description="ANK" evidence="3">
    <location>
        <begin position="753"/>
        <end position="785"/>
    </location>
</feature>
<dbReference type="Pfam" id="PF00023">
    <property type="entry name" value="Ank"/>
    <property type="match status" value="2"/>
</dbReference>
<dbReference type="SMART" id="SM00248">
    <property type="entry name" value="ANK"/>
    <property type="match status" value="19"/>
</dbReference>
<dbReference type="Pfam" id="PF24883">
    <property type="entry name" value="NPHP3_N"/>
    <property type="match status" value="1"/>
</dbReference>
<comment type="caution">
    <text evidence="5">The sequence shown here is derived from an EMBL/GenBank/DDBJ whole genome shotgun (WGS) entry which is preliminary data.</text>
</comment>
<keyword evidence="6" id="KW-1185">Reference proteome</keyword>
<feature type="repeat" description="ANK" evidence="3">
    <location>
        <begin position="918"/>
        <end position="950"/>
    </location>
</feature>
<feature type="domain" description="Nephrocystin 3-like N-terminal" evidence="4">
    <location>
        <begin position="72"/>
        <end position="238"/>
    </location>
</feature>
<dbReference type="SUPFAM" id="SSF52540">
    <property type="entry name" value="P-loop containing nucleoside triphosphate hydrolases"/>
    <property type="match status" value="1"/>
</dbReference>
<evidence type="ECO:0000259" key="4">
    <source>
        <dbReference type="Pfam" id="PF24883"/>
    </source>
</evidence>
<keyword evidence="1" id="KW-0677">Repeat</keyword>
<feature type="repeat" description="ANK" evidence="3">
    <location>
        <begin position="885"/>
        <end position="917"/>
    </location>
</feature>
<evidence type="ECO:0000256" key="3">
    <source>
        <dbReference type="PROSITE-ProRule" id="PRU00023"/>
    </source>
</evidence>
<dbReference type="PROSITE" id="PS50088">
    <property type="entry name" value="ANK_REPEAT"/>
    <property type="match status" value="12"/>
</dbReference>
<proteinExistence type="predicted"/>
<feature type="repeat" description="ANK" evidence="3">
    <location>
        <begin position="1116"/>
        <end position="1148"/>
    </location>
</feature>
<dbReference type="PANTHER" id="PTHR24198:SF165">
    <property type="entry name" value="ANKYRIN REPEAT-CONTAINING PROTEIN-RELATED"/>
    <property type="match status" value="1"/>
</dbReference>
<feature type="repeat" description="ANK" evidence="3">
    <location>
        <begin position="1083"/>
        <end position="1115"/>
    </location>
</feature>
<dbReference type="InterPro" id="IPR056884">
    <property type="entry name" value="NPHP3-like_N"/>
</dbReference>
<reference evidence="5 6" key="1">
    <citation type="submission" date="2019-10" db="EMBL/GenBank/DDBJ databases">
        <authorList>
            <person name="Palmer J.M."/>
        </authorList>
    </citation>
    <scope>NUCLEOTIDE SEQUENCE [LARGE SCALE GENOMIC DNA]</scope>
    <source>
        <strain evidence="5 6">TWF730</strain>
    </source>
</reference>
<protein>
    <recommendedName>
        <fullName evidence="4">Nephrocystin 3-like N-terminal domain-containing protein</fullName>
    </recommendedName>
</protein>
<dbReference type="Gene3D" id="3.40.50.300">
    <property type="entry name" value="P-loop containing nucleotide triphosphate hydrolases"/>
    <property type="match status" value="1"/>
</dbReference>
<dbReference type="PRINTS" id="PR01415">
    <property type="entry name" value="ANKYRIN"/>
</dbReference>
<keyword evidence="2 3" id="KW-0040">ANK repeat</keyword>
<name>A0AAV9TYI0_9PEZI</name>
<dbReference type="PROSITE" id="PS50297">
    <property type="entry name" value="ANK_REP_REGION"/>
    <property type="match status" value="12"/>
</dbReference>
<dbReference type="SUPFAM" id="SSF48403">
    <property type="entry name" value="Ankyrin repeat"/>
    <property type="match status" value="2"/>
</dbReference>
<dbReference type="InterPro" id="IPR036770">
    <property type="entry name" value="Ankyrin_rpt-contain_sf"/>
</dbReference>
<evidence type="ECO:0000256" key="2">
    <source>
        <dbReference type="ARBA" id="ARBA00023043"/>
    </source>
</evidence>
<feature type="repeat" description="ANK" evidence="3">
    <location>
        <begin position="984"/>
        <end position="1016"/>
    </location>
</feature>
<evidence type="ECO:0000256" key="1">
    <source>
        <dbReference type="ARBA" id="ARBA00022737"/>
    </source>
</evidence>
<dbReference type="InterPro" id="IPR002110">
    <property type="entry name" value="Ankyrin_rpt"/>
</dbReference>
<dbReference type="InterPro" id="IPR027417">
    <property type="entry name" value="P-loop_NTPase"/>
</dbReference>
<feature type="repeat" description="ANK" evidence="3">
    <location>
        <begin position="654"/>
        <end position="686"/>
    </location>
</feature>
<dbReference type="Pfam" id="PF12796">
    <property type="entry name" value="Ank_2"/>
    <property type="match status" value="5"/>
</dbReference>
<feature type="repeat" description="ANK" evidence="3">
    <location>
        <begin position="1017"/>
        <end position="1049"/>
    </location>
</feature>
<evidence type="ECO:0000313" key="5">
    <source>
        <dbReference type="EMBL" id="KAK6331274.1"/>
    </source>
</evidence>
<feature type="repeat" description="ANK" evidence="3">
    <location>
        <begin position="1050"/>
        <end position="1082"/>
    </location>
</feature>
<dbReference type="PANTHER" id="PTHR24198">
    <property type="entry name" value="ANKYRIN REPEAT AND PROTEIN KINASE DOMAIN-CONTAINING PROTEIN"/>
    <property type="match status" value="1"/>
</dbReference>
<dbReference type="Proteomes" id="UP001373714">
    <property type="component" value="Unassembled WGS sequence"/>
</dbReference>